<dbReference type="PROSITE" id="PS51257">
    <property type="entry name" value="PROKAR_LIPOPROTEIN"/>
    <property type="match status" value="1"/>
</dbReference>
<proteinExistence type="predicted"/>
<keyword evidence="2" id="KW-0732">Signal</keyword>
<feature type="compositionally biased region" description="Polar residues" evidence="1">
    <location>
        <begin position="32"/>
        <end position="42"/>
    </location>
</feature>
<feature type="signal peptide" evidence="2">
    <location>
        <begin position="1"/>
        <end position="20"/>
    </location>
</feature>
<evidence type="ECO:0000256" key="2">
    <source>
        <dbReference type="SAM" id="SignalP"/>
    </source>
</evidence>
<sequence length="182" mass="19648">MRIVRLFSTWMALLTCTVLAACNMLTTSEQQATSAPTSSPTLEVSPVMPADTLLPDTTSDNGTPSAPDGDTTAQAMAPTETPEFMPTTPTPMCSGAPVQKLIVQERGMVTENGQELNIRPDAGISDDNEPLGKLMPGDIFLVLEGPVCANRYAWFRVRSSRFEGWIAEGDTQEYYVAPYLPG</sequence>
<dbReference type="Proteomes" id="UP000594468">
    <property type="component" value="Chromosome"/>
</dbReference>
<dbReference type="EMBL" id="CP062983">
    <property type="protein sequence ID" value="QPC83264.1"/>
    <property type="molecule type" value="Genomic_DNA"/>
</dbReference>
<dbReference type="RefSeq" id="WP_195171331.1">
    <property type="nucleotide sequence ID" value="NZ_CP062983.1"/>
</dbReference>
<gene>
    <name evidence="3" type="ORF">G4Y79_02490</name>
</gene>
<accession>A0A7S8IF92</accession>
<feature type="chain" id="PRO_5032345640" description="SH3 domain-containing protein" evidence="2">
    <location>
        <begin position="21"/>
        <end position="182"/>
    </location>
</feature>
<dbReference type="KEGG" id="pmet:G4Y79_02490"/>
<evidence type="ECO:0000313" key="4">
    <source>
        <dbReference type="Proteomes" id="UP000594468"/>
    </source>
</evidence>
<name>A0A7S8IF92_9CHLR</name>
<evidence type="ECO:0000313" key="3">
    <source>
        <dbReference type="EMBL" id="QPC83264.1"/>
    </source>
</evidence>
<feature type="compositionally biased region" description="Polar residues" evidence="1">
    <location>
        <begin position="55"/>
        <end position="64"/>
    </location>
</feature>
<keyword evidence="4" id="KW-1185">Reference proteome</keyword>
<evidence type="ECO:0008006" key="5">
    <source>
        <dbReference type="Google" id="ProtNLM"/>
    </source>
</evidence>
<protein>
    <recommendedName>
        <fullName evidence="5">SH3 domain-containing protein</fullName>
    </recommendedName>
</protein>
<reference evidence="3 4" key="1">
    <citation type="submission" date="2020-02" db="EMBL/GenBank/DDBJ databases">
        <authorList>
            <person name="Zheng R.K."/>
            <person name="Sun C.M."/>
        </authorList>
    </citation>
    <scope>NUCLEOTIDE SEQUENCE [LARGE SCALE GENOMIC DNA]</scope>
    <source>
        <strain evidence="4">rifampicinis</strain>
    </source>
</reference>
<evidence type="ECO:0000256" key="1">
    <source>
        <dbReference type="SAM" id="MobiDB-lite"/>
    </source>
</evidence>
<feature type="region of interest" description="Disordered" evidence="1">
    <location>
        <begin position="32"/>
        <end position="75"/>
    </location>
</feature>
<dbReference type="AlphaFoldDB" id="A0A7S8IF92"/>
<organism evidence="3 4">
    <name type="scientific">Phototrophicus methaneseepsis</name>
    <dbReference type="NCBI Taxonomy" id="2710758"/>
    <lineage>
        <taxon>Bacteria</taxon>
        <taxon>Bacillati</taxon>
        <taxon>Chloroflexota</taxon>
        <taxon>Candidatus Thermofontia</taxon>
        <taxon>Phototrophicales</taxon>
        <taxon>Phototrophicaceae</taxon>
        <taxon>Phototrophicus</taxon>
    </lineage>
</organism>